<keyword evidence="2 7" id="KW-0732">Signal</keyword>
<comment type="caution">
    <text evidence="8">The sequence shown here is derived from an EMBL/GenBank/DDBJ whole genome shotgun (WGS) entry which is preliminary data.</text>
</comment>
<dbReference type="AlphaFoldDB" id="A0A7K1J7C0"/>
<dbReference type="Proteomes" id="UP000487882">
    <property type="component" value="Unassembled WGS sequence"/>
</dbReference>
<dbReference type="PANTHER" id="PTHR43649">
    <property type="entry name" value="ARABINOSE-BINDING PROTEIN-RELATED"/>
    <property type="match status" value="1"/>
</dbReference>
<dbReference type="Pfam" id="PF13416">
    <property type="entry name" value="SBP_bac_8"/>
    <property type="match status" value="1"/>
</dbReference>
<reference evidence="8 9" key="1">
    <citation type="submission" date="2019-09" db="EMBL/GenBank/DDBJ databases">
        <title>Bifidobacterium canis sp. nov., isolated from the digestive tract of German Shepherd dog puppy.</title>
        <authorList>
            <person name="Bunesova V."/>
        </authorList>
    </citation>
    <scope>NUCLEOTIDE SEQUENCE [LARGE SCALE GENOMIC DNA]</scope>
    <source>
        <strain evidence="8 9">GSD1FS</strain>
    </source>
</reference>
<feature type="signal peptide" evidence="7">
    <location>
        <begin position="1"/>
        <end position="23"/>
    </location>
</feature>
<keyword evidence="5" id="KW-0449">Lipoprotein</keyword>
<proteinExistence type="predicted"/>
<keyword evidence="4" id="KW-0564">Palmitate</keyword>
<evidence type="ECO:0000256" key="7">
    <source>
        <dbReference type="SAM" id="SignalP"/>
    </source>
</evidence>
<dbReference type="PANTHER" id="PTHR43649:SF33">
    <property type="entry name" value="POLYGALACTURONAN_RHAMNOGALACTURONAN-BINDING PROTEIN YTCQ"/>
    <property type="match status" value="1"/>
</dbReference>
<evidence type="ECO:0000256" key="2">
    <source>
        <dbReference type="ARBA" id="ARBA00022729"/>
    </source>
</evidence>
<evidence type="ECO:0000313" key="9">
    <source>
        <dbReference type="Proteomes" id="UP000487882"/>
    </source>
</evidence>
<dbReference type="InterPro" id="IPR050490">
    <property type="entry name" value="Bact_solute-bd_prot1"/>
</dbReference>
<feature type="region of interest" description="Disordered" evidence="6">
    <location>
        <begin position="187"/>
        <end position="224"/>
    </location>
</feature>
<accession>A0A7K1J7C0</accession>
<dbReference type="Gene3D" id="3.40.190.10">
    <property type="entry name" value="Periplasmic binding protein-like II"/>
    <property type="match status" value="1"/>
</dbReference>
<name>A0A7K1J7C0_9BIFI</name>
<protein>
    <submittedName>
        <fullName evidence="8">ABC transporter substrate-binding protein</fullName>
    </submittedName>
</protein>
<feature type="chain" id="PRO_5039474162" evidence="7">
    <location>
        <begin position="24"/>
        <end position="258"/>
    </location>
</feature>
<dbReference type="InterPro" id="IPR006059">
    <property type="entry name" value="SBP"/>
</dbReference>
<evidence type="ECO:0000256" key="6">
    <source>
        <dbReference type="SAM" id="MobiDB-lite"/>
    </source>
</evidence>
<dbReference type="PROSITE" id="PS51257">
    <property type="entry name" value="PROKAR_LIPOPROTEIN"/>
    <property type="match status" value="1"/>
</dbReference>
<keyword evidence="1" id="KW-1003">Cell membrane</keyword>
<evidence type="ECO:0000256" key="5">
    <source>
        <dbReference type="ARBA" id="ARBA00023288"/>
    </source>
</evidence>
<evidence type="ECO:0000256" key="4">
    <source>
        <dbReference type="ARBA" id="ARBA00023139"/>
    </source>
</evidence>
<evidence type="ECO:0000313" key="8">
    <source>
        <dbReference type="EMBL" id="MUH60553.1"/>
    </source>
</evidence>
<gene>
    <name evidence="8" type="ORF">GSD1FS_1935</name>
</gene>
<keyword evidence="3" id="KW-0472">Membrane</keyword>
<dbReference type="SUPFAM" id="SSF53850">
    <property type="entry name" value="Periplasmic binding protein-like II"/>
    <property type="match status" value="1"/>
</dbReference>
<organism evidence="8 9">
    <name type="scientific">Bifidobacterium canis</name>
    <dbReference type="NCBI Taxonomy" id="2610880"/>
    <lineage>
        <taxon>Bacteria</taxon>
        <taxon>Bacillati</taxon>
        <taxon>Actinomycetota</taxon>
        <taxon>Actinomycetes</taxon>
        <taxon>Bifidobacteriales</taxon>
        <taxon>Bifidobacteriaceae</taxon>
        <taxon>Bifidobacterium</taxon>
    </lineage>
</organism>
<feature type="compositionally biased region" description="Low complexity" evidence="6">
    <location>
        <begin position="214"/>
        <end position="224"/>
    </location>
</feature>
<evidence type="ECO:0000256" key="3">
    <source>
        <dbReference type="ARBA" id="ARBA00023136"/>
    </source>
</evidence>
<sequence>MNRTLKTTVGLVAIAAMSLGGLAACGGSSSSDDGKGSVYFLNFKPEAADQWTALAKTYTEKTGVKVKVQTAASNTYEQTLKSELAKSEAPTIFQVNGPVGYQSWKDYTADLSNSTIYKDMNAQSLALKDGDKVAGVPYVIESYGIIYNKDLLAKYTALSGAKIKEASEINSFDKLKEVADDMQAHKSELASRVHSPRPVSTPAPTGASRPTLQTSRCTTSSRRITSPLLRRRSRTCTWITSRTSSTCISRIPRPNLRS</sequence>
<evidence type="ECO:0000256" key="1">
    <source>
        <dbReference type="ARBA" id="ARBA00022475"/>
    </source>
</evidence>
<dbReference type="EMBL" id="WNLP01000015">
    <property type="protein sequence ID" value="MUH60553.1"/>
    <property type="molecule type" value="Genomic_DNA"/>
</dbReference>
<keyword evidence="9" id="KW-1185">Reference proteome</keyword>